<keyword evidence="3" id="KW-1185">Reference proteome</keyword>
<feature type="domain" description="Calcineurin-like phosphoesterase" evidence="1">
    <location>
        <begin position="1"/>
        <end position="212"/>
    </location>
</feature>
<name>A0A7K1L1L5_9ACTN</name>
<dbReference type="InterPro" id="IPR004843">
    <property type="entry name" value="Calcineurin-like_PHP"/>
</dbReference>
<dbReference type="InterPro" id="IPR029052">
    <property type="entry name" value="Metallo-depent_PP-like"/>
</dbReference>
<accession>A0A7K1L1L5</accession>
<evidence type="ECO:0000313" key="3">
    <source>
        <dbReference type="Proteomes" id="UP000432015"/>
    </source>
</evidence>
<dbReference type="GO" id="GO:0016787">
    <property type="term" value="F:hydrolase activity"/>
    <property type="evidence" value="ECO:0007669"/>
    <property type="project" value="InterPro"/>
</dbReference>
<dbReference type="Proteomes" id="UP000432015">
    <property type="component" value="Unassembled WGS sequence"/>
</dbReference>
<organism evidence="2 3">
    <name type="scientific">Actinomadura litoris</name>
    <dbReference type="NCBI Taxonomy" id="2678616"/>
    <lineage>
        <taxon>Bacteria</taxon>
        <taxon>Bacillati</taxon>
        <taxon>Actinomycetota</taxon>
        <taxon>Actinomycetes</taxon>
        <taxon>Streptosporangiales</taxon>
        <taxon>Thermomonosporaceae</taxon>
        <taxon>Actinomadura</taxon>
    </lineage>
</organism>
<comment type="caution">
    <text evidence="2">The sequence shown here is derived from an EMBL/GenBank/DDBJ whole genome shotgun (WGS) entry which is preliminary data.</text>
</comment>
<dbReference type="SUPFAM" id="SSF56300">
    <property type="entry name" value="Metallo-dependent phosphatases"/>
    <property type="match status" value="1"/>
</dbReference>
<dbReference type="EMBL" id="WOFH01000005">
    <property type="protein sequence ID" value="MUN38155.1"/>
    <property type="molecule type" value="Genomic_DNA"/>
</dbReference>
<protein>
    <recommendedName>
        <fullName evidence="1">Calcineurin-like phosphoesterase domain-containing protein</fullName>
    </recommendedName>
</protein>
<dbReference type="Pfam" id="PF00149">
    <property type="entry name" value="Metallophos"/>
    <property type="match status" value="1"/>
</dbReference>
<dbReference type="AlphaFoldDB" id="A0A7K1L1L5"/>
<evidence type="ECO:0000313" key="2">
    <source>
        <dbReference type="EMBL" id="MUN38155.1"/>
    </source>
</evidence>
<dbReference type="RefSeq" id="WP_156217304.1">
    <property type="nucleotide sequence ID" value="NZ_WOFH01000005.1"/>
</dbReference>
<gene>
    <name evidence="2" type="ORF">GNZ18_16290</name>
</gene>
<proteinExistence type="predicted"/>
<reference evidence="2 3" key="1">
    <citation type="submission" date="2019-11" db="EMBL/GenBank/DDBJ databases">
        <authorList>
            <person name="Cao P."/>
        </authorList>
    </citation>
    <scope>NUCLEOTIDE SEQUENCE [LARGE SCALE GENOMIC DNA]</scope>
    <source>
        <strain evidence="2 3">NEAU-AAG5</strain>
    </source>
</reference>
<evidence type="ECO:0000259" key="1">
    <source>
        <dbReference type="Pfam" id="PF00149"/>
    </source>
</evidence>
<dbReference type="Gene3D" id="3.60.21.10">
    <property type="match status" value="1"/>
</dbReference>
<sequence length="292" mass="31904">MKVAFLGDVHGCVLHALGAAVLLARHRRIRLDAVIQVGDLGAFPSAERWDEPSRRFGAEGPAQSDFFRLLDPSSRLGEGVRMALGEIPPLLFLSGNHEDHEWLAGLHRGRGAVTPVDPLGVFQHVVCGHIAEVAGQRVAFLGRVELDGYMDLDPDAHDRLLAAEPGSVDVLVTHDGPYGMSSWRGVTQGSRKLSRLIERLQPRLHVSGHYHHQNGPRRYGATVSYALAQLIPPKRDLRDSTPVNPRQRVAPGSIGLFDTRTLDFEYVHDSWLAEVRGDRLDLAALIGGASSG</sequence>